<evidence type="ECO:0000313" key="6">
    <source>
        <dbReference type="EMBL" id="CAB3362727.1"/>
    </source>
</evidence>
<proteinExistence type="inferred from homology"/>
<dbReference type="GO" id="GO:0060285">
    <property type="term" value="P:cilium-dependent cell motility"/>
    <property type="evidence" value="ECO:0007669"/>
    <property type="project" value="TreeGrafter"/>
</dbReference>
<comment type="caution">
    <text evidence="6">The sequence shown here is derived from an EMBL/GenBank/DDBJ whole genome shotgun (WGS) entry which is preliminary data.</text>
</comment>
<dbReference type="GO" id="GO:0003352">
    <property type="term" value="P:regulation of cilium movement"/>
    <property type="evidence" value="ECO:0007669"/>
    <property type="project" value="TreeGrafter"/>
</dbReference>
<organism evidence="6 7">
    <name type="scientific">Cloeon dipterum</name>
    <dbReference type="NCBI Taxonomy" id="197152"/>
    <lineage>
        <taxon>Eukaryota</taxon>
        <taxon>Metazoa</taxon>
        <taxon>Ecdysozoa</taxon>
        <taxon>Arthropoda</taxon>
        <taxon>Hexapoda</taxon>
        <taxon>Insecta</taxon>
        <taxon>Pterygota</taxon>
        <taxon>Palaeoptera</taxon>
        <taxon>Ephemeroptera</taxon>
        <taxon>Pisciforma</taxon>
        <taxon>Baetidae</taxon>
        <taxon>Cloeon</taxon>
    </lineage>
</organism>
<sequence>MEEENERIHARKERIQKRLRAQRGEDINPPLVEFNQDAIELQLLESSTVLATLHLESNLLVQNVRDAGETRKKLQISSDSERRHGRREDLAAEARASWQRIEAIKAQWKLADHNNDALELNTLLEAQKKSCEEVLEKKDMIISRLKSEILERDCWYQQTLEEQWEELKVAAQRVDQQVEELQQTHRDELSLLEAVTSKCRSDQIDLGCSRWEDLWENLRRMLSFTASEREQLREDLALDEDLLHDRLAQCLHEVRLKLQKQSQDLGLQLQELKASCILNAEKIKLNIEILKERDQEAKVLRANQKKKISKLQDKFRALQQDVRNDQQQRNYRRKNLSSRVSKLKAENLTSNSGDVFKAVSKTQLKLLTNHYAKEITTLLKKILAVDETIHREQLCIPWGPPENFDSRLASLVHDLCDGRRSLASTKSSSSEALQEASSLLSRKDVSDTERVKRYILMKFMDSTIEFLAPENKDLQTETHEEKQLLDLSACLSALGIETDDELDQLFNTLIQYTHCESCKQKPFDLNALCTSHKPYLEGKSILIGLKKHFRAKSTDSEDADVDEASNVQSAVLQKTRSKSDEVQGWSGFLLLLPDDLEDKWDRLNNGLNQYLAVLSDRHEINSQVGRIKKQNTELRRLLEMHTMAKLLKKQQARAVSEAVD</sequence>
<dbReference type="Pfam" id="PF14772">
    <property type="entry name" value="NYD-SP28"/>
    <property type="match status" value="1"/>
</dbReference>
<dbReference type="PANTHER" id="PTHR21625">
    <property type="entry name" value="NYD-SP28 PROTEIN"/>
    <property type="match status" value="1"/>
</dbReference>
<protein>
    <recommendedName>
        <fullName evidence="8">Dynein regulatory complex protein 1</fullName>
    </recommendedName>
</protein>
<dbReference type="InterPro" id="IPR039505">
    <property type="entry name" value="DRC1/2_N"/>
</dbReference>
<evidence type="ECO:0000313" key="7">
    <source>
        <dbReference type="Proteomes" id="UP000494165"/>
    </source>
</evidence>
<dbReference type="AlphaFoldDB" id="A0A8S1C6C4"/>
<dbReference type="Proteomes" id="UP000494165">
    <property type="component" value="Unassembled WGS sequence"/>
</dbReference>
<dbReference type="Pfam" id="PF14775">
    <property type="entry name" value="NYD-SP28_assoc"/>
    <property type="match status" value="1"/>
</dbReference>
<dbReference type="InterPro" id="IPR029440">
    <property type="entry name" value="DRC1_C"/>
</dbReference>
<feature type="domain" description="Dynein regulatory complex protein 1 C-terminal" evidence="5">
    <location>
        <begin position="590"/>
        <end position="639"/>
    </location>
</feature>
<feature type="coiled-coil region" evidence="3">
    <location>
        <begin position="301"/>
        <end position="328"/>
    </location>
</feature>
<comment type="similarity">
    <text evidence="1">Belongs to the DRC1 family.</text>
</comment>
<reference evidence="6 7" key="1">
    <citation type="submission" date="2020-04" db="EMBL/GenBank/DDBJ databases">
        <authorList>
            <person name="Alioto T."/>
            <person name="Alioto T."/>
            <person name="Gomez Garrido J."/>
        </authorList>
    </citation>
    <scope>NUCLEOTIDE SEQUENCE [LARGE SCALE GENOMIC DNA]</scope>
</reference>
<evidence type="ECO:0000259" key="5">
    <source>
        <dbReference type="Pfam" id="PF14775"/>
    </source>
</evidence>
<dbReference type="OrthoDB" id="10260459at2759"/>
<evidence type="ECO:0008006" key="8">
    <source>
        <dbReference type="Google" id="ProtNLM"/>
    </source>
</evidence>
<dbReference type="EMBL" id="CADEPI010000009">
    <property type="protein sequence ID" value="CAB3362727.1"/>
    <property type="molecule type" value="Genomic_DNA"/>
</dbReference>
<feature type="domain" description="Dynein regulatory complex protein 1/2 N-terminal" evidence="4">
    <location>
        <begin position="77"/>
        <end position="166"/>
    </location>
</feature>
<keyword evidence="7" id="KW-1185">Reference proteome</keyword>
<accession>A0A8S1C6C4</accession>
<evidence type="ECO:0000256" key="3">
    <source>
        <dbReference type="SAM" id="Coils"/>
    </source>
</evidence>
<dbReference type="GO" id="GO:0005858">
    <property type="term" value="C:axonemal dynein complex"/>
    <property type="evidence" value="ECO:0007669"/>
    <property type="project" value="InterPro"/>
</dbReference>
<name>A0A8S1C6C4_9INSE</name>
<dbReference type="GO" id="GO:0070286">
    <property type="term" value="P:axonemal dynein complex assembly"/>
    <property type="evidence" value="ECO:0007669"/>
    <property type="project" value="InterPro"/>
</dbReference>
<gene>
    <name evidence="6" type="ORF">CLODIP_2_CD14412</name>
</gene>
<evidence type="ECO:0000256" key="2">
    <source>
        <dbReference type="ARBA" id="ARBA00023054"/>
    </source>
</evidence>
<evidence type="ECO:0000256" key="1">
    <source>
        <dbReference type="ARBA" id="ARBA00009688"/>
    </source>
</evidence>
<dbReference type="PANTHER" id="PTHR21625:SF1">
    <property type="entry name" value="DYNEIN REGULATORY COMPLEX PROTEIN 1"/>
    <property type="match status" value="1"/>
</dbReference>
<dbReference type="InterPro" id="IPR039750">
    <property type="entry name" value="DRC1/DRC2"/>
</dbReference>
<keyword evidence="2 3" id="KW-0175">Coiled coil</keyword>
<evidence type="ECO:0000259" key="4">
    <source>
        <dbReference type="Pfam" id="PF14772"/>
    </source>
</evidence>